<dbReference type="Proteomes" id="UP001500171">
    <property type="component" value="Unassembled WGS sequence"/>
</dbReference>
<evidence type="ECO:0000313" key="2">
    <source>
        <dbReference type="Proteomes" id="UP001500171"/>
    </source>
</evidence>
<comment type="caution">
    <text evidence="1">The sequence shown here is derived from an EMBL/GenBank/DDBJ whole genome shotgun (WGS) entry which is preliminary data.</text>
</comment>
<dbReference type="EMBL" id="BAABHY010000001">
    <property type="protein sequence ID" value="GAA5107002.1"/>
    <property type="molecule type" value="Genomic_DNA"/>
</dbReference>
<dbReference type="RefSeq" id="WP_345488974.1">
    <property type="nucleotide sequence ID" value="NZ_BAABHY010000001.1"/>
</dbReference>
<evidence type="ECO:0000313" key="1">
    <source>
        <dbReference type="EMBL" id="GAA5107002.1"/>
    </source>
</evidence>
<name>A0ABP9N1G8_9GAMM</name>
<organism evidence="1 2">
    <name type="scientific">Orbus sasakiae</name>
    <dbReference type="NCBI Taxonomy" id="1078475"/>
    <lineage>
        <taxon>Bacteria</taxon>
        <taxon>Pseudomonadati</taxon>
        <taxon>Pseudomonadota</taxon>
        <taxon>Gammaproteobacteria</taxon>
        <taxon>Orbales</taxon>
        <taxon>Orbaceae</taxon>
        <taxon>Orbus</taxon>
    </lineage>
</organism>
<reference evidence="2" key="1">
    <citation type="journal article" date="2019" name="Int. J. Syst. Evol. Microbiol.">
        <title>The Global Catalogue of Microorganisms (GCM) 10K type strain sequencing project: providing services to taxonomists for standard genome sequencing and annotation.</title>
        <authorList>
            <consortium name="The Broad Institute Genomics Platform"/>
            <consortium name="The Broad Institute Genome Sequencing Center for Infectious Disease"/>
            <person name="Wu L."/>
            <person name="Ma J."/>
        </authorList>
    </citation>
    <scope>NUCLEOTIDE SEQUENCE [LARGE SCALE GENOMIC DNA]</scope>
    <source>
        <strain evidence="2">JCM 18050</strain>
    </source>
</reference>
<proteinExistence type="predicted"/>
<gene>
    <name evidence="1" type="ORF">GCM10023211_07580</name>
</gene>
<protein>
    <recommendedName>
        <fullName evidence="3">Beta-ketoacyl synthase N-terminal domain-containing protein</fullName>
    </recommendedName>
</protein>
<sequence>MKTFYLQAVSQFMCNSTVDNRTLKDQLKQKFSLTSRRTSRVTLLALLGGMPLKADLTSGVYVTSSFSSPSNMSELELQVFQHRTPKPFHFINSINNAVPFYIAQAQQLSGPTIFTASDRANWGQIILFAIADLQLGIIKQALIGWCHEASLPMADQREGSHWLLLSTHPENAIAKLTIIDSVNSYQVQKQGYFYQDIAHLIDELEHKTTQQFFINLMLNKIIVIDLHR</sequence>
<evidence type="ECO:0008006" key="3">
    <source>
        <dbReference type="Google" id="ProtNLM"/>
    </source>
</evidence>
<accession>A0ABP9N1G8</accession>
<keyword evidence="2" id="KW-1185">Reference proteome</keyword>